<keyword evidence="6" id="KW-0255">Endonuclease</keyword>
<dbReference type="SUPFAM" id="SSF116734">
    <property type="entry name" value="DNA methylase specificity domain"/>
    <property type="match status" value="2"/>
</dbReference>
<dbReference type="Proteomes" id="UP000885738">
    <property type="component" value="Unassembled WGS sequence"/>
</dbReference>
<dbReference type="PANTHER" id="PTHR30408:SF12">
    <property type="entry name" value="TYPE I RESTRICTION ENZYME MJAVIII SPECIFICITY SUBUNIT"/>
    <property type="match status" value="1"/>
</dbReference>
<keyword evidence="6" id="KW-0540">Nuclease</keyword>
<feature type="coiled-coil region" evidence="4">
    <location>
        <begin position="394"/>
        <end position="421"/>
    </location>
</feature>
<evidence type="ECO:0000256" key="2">
    <source>
        <dbReference type="ARBA" id="ARBA00022747"/>
    </source>
</evidence>
<dbReference type="AlphaFoldDB" id="A0A7C1W0Q3"/>
<sequence>MNKRNEIKTGYIQTEIGRIPKEWEVVELGTCIDVFSGYAFKREDFLTNKSKGVPIIKIGNLQNGKVIIDDKTSFVPRDFYEKLFDFQLHYGDVLIALSGATTGKIAVVDKDIGLALVNQRVGKFKILNSNISQKFFYFLAQSDNFKKFVLRNIGQSAQGNLSPNQVKKSKIPLPPLPEQKKIAEILSTVDEAIEEVDDSIAKTERLKKGLMQELLTKGLPVASATQTGIGHKEFKNTEIGRIPKEWEVVRIKESKEIDLIMGQSPPGKSYNKKGEGLPFIQGKAEFGNMYPSPILWTTQPTKIAEEGDILISVRAPVGDVNICPYRLCIGRGLAAIRIKEGSNIFYFYWFQKEKQRIESIGKGSTFKAITKDELSNIFIPFPSLPEQQKIAEILSTVDKRLVLLRNKKERLERVKKGLMNDLLTGKRRVKV</sequence>
<comment type="caution">
    <text evidence="6">The sequence shown here is derived from an EMBL/GenBank/DDBJ whole genome shotgun (WGS) entry which is preliminary data.</text>
</comment>
<dbReference type="InterPro" id="IPR052021">
    <property type="entry name" value="Type-I_RS_S_subunit"/>
</dbReference>
<dbReference type="GO" id="GO:0003677">
    <property type="term" value="F:DNA binding"/>
    <property type="evidence" value="ECO:0007669"/>
    <property type="project" value="UniProtKB-KW"/>
</dbReference>
<evidence type="ECO:0000313" key="6">
    <source>
        <dbReference type="EMBL" id="HEC68457.1"/>
    </source>
</evidence>
<dbReference type="CDD" id="cd17278">
    <property type="entry name" value="RMtype1_S_LdeBORF1052P-TRD2-CR2"/>
    <property type="match status" value="1"/>
</dbReference>
<gene>
    <name evidence="6" type="ORF">ENI35_06595</name>
</gene>
<organism evidence="6">
    <name type="scientific">Desulfofervidus auxilii</name>
    <dbReference type="NCBI Taxonomy" id="1621989"/>
    <lineage>
        <taxon>Bacteria</taxon>
        <taxon>Pseudomonadati</taxon>
        <taxon>Thermodesulfobacteriota</taxon>
        <taxon>Candidatus Desulfofervidia</taxon>
        <taxon>Candidatus Desulfofervidales</taxon>
        <taxon>Candidatus Desulfofervidaceae</taxon>
        <taxon>Candidatus Desulfofervidus</taxon>
    </lineage>
</organism>
<accession>A0A7C1W0Q3</accession>
<dbReference type="Pfam" id="PF01420">
    <property type="entry name" value="Methylase_S"/>
    <property type="match status" value="2"/>
</dbReference>
<keyword evidence="4" id="KW-0175">Coiled coil</keyword>
<evidence type="ECO:0000256" key="1">
    <source>
        <dbReference type="ARBA" id="ARBA00010923"/>
    </source>
</evidence>
<keyword evidence="6" id="KW-0378">Hydrolase</keyword>
<feature type="domain" description="Type I restriction modification DNA specificity" evidence="5">
    <location>
        <begin position="20"/>
        <end position="195"/>
    </location>
</feature>
<keyword evidence="3" id="KW-0238">DNA-binding</keyword>
<evidence type="ECO:0000259" key="5">
    <source>
        <dbReference type="Pfam" id="PF01420"/>
    </source>
</evidence>
<dbReference type="InterPro" id="IPR000055">
    <property type="entry name" value="Restrct_endonuc_typeI_TRD"/>
</dbReference>
<dbReference type="CDD" id="cd17245">
    <property type="entry name" value="RMtype1_S_TteMORF1547P-TRD2-CR2_Aco12261I-TRD1-CR1_like"/>
    <property type="match status" value="1"/>
</dbReference>
<keyword evidence="2" id="KW-0680">Restriction system</keyword>
<dbReference type="InterPro" id="IPR044946">
    <property type="entry name" value="Restrct_endonuc_typeI_TRD_sf"/>
</dbReference>
<dbReference type="Gene3D" id="1.10.287.1120">
    <property type="entry name" value="Bipartite methylase S protein"/>
    <property type="match status" value="1"/>
</dbReference>
<comment type="similarity">
    <text evidence="1">Belongs to the type-I restriction system S methylase family.</text>
</comment>
<feature type="domain" description="Type I restriction modification DNA specificity" evidence="5">
    <location>
        <begin position="243"/>
        <end position="413"/>
    </location>
</feature>
<protein>
    <submittedName>
        <fullName evidence="6">Restriction endonuclease subunit S</fullName>
    </submittedName>
</protein>
<reference evidence="6" key="1">
    <citation type="journal article" date="2020" name="mSystems">
        <title>Genome- and Community-Level Interaction Insights into Carbon Utilization and Element Cycling Functions of Hydrothermarchaeota in Hydrothermal Sediment.</title>
        <authorList>
            <person name="Zhou Z."/>
            <person name="Liu Y."/>
            <person name="Xu W."/>
            <person name="Pan J."/>
            <person name="Luo Z.H."/>
            <person name="Li M."/>
        </authorList>
    </citation>
    <scope>NUCLEOTIDE SEQUENCE [LARGE SCALE GENOMIC DNA]</scope>
    <source>
        <strain evidence="6">HyVt-389</strain>
    </source>
</reference>
<dbReference type="Gene3D" id="3.90.220.20">
    <property type="entry name" value="DNA methylase specificity domains"/>
    <property type="match status" value="2"/>
</dbReference>
<dbReference type="GO" id="GO:0009307">
    <property type="term" value="P:DNA restriction-modification system"/>
    <property type="evidence" value="ECO:0007669"/>
    <property type="project" value="UniProtKB-KW"/>
</dbReference>
<evidence type="ECO:0000256" key="3">
    <source>
        <dbReference type="ARBA" id="ARBA00023125"/>
    </source>
</evidence>
<dbReference type="PANTHER" id="PTHR30408">
    <property type="entry name" value="TYPE-1 RESTRICTION ENZYME ECOKI SPECIFICITY PROTEIN"/>
    <property type="match status" value="1"/>
</dbReference>
<proteinExistence type="inferred from homology"/>
<evidence type="ECO:0000256" key="4">
    <source>
        <dbReference type="SAM" id="Coils"/>
    </source>
</evidence>
<dbReference type="EMBL" id="DRIH01000235">
    <property type="protein sequence ID" value="HEC68457.1"/>
    <property type="molecule type" value="Genomic_DNA"/>
</dbReference>
<dbReference type="GO" id="GO:0004519">
    <property type="term" value="F:endonuclease activity"/>
    <property type="evidence" value="ECO:0007669"/>
    <property type="project" value="UniProtKB-KW"/>
</dbReference>
<name>A0A7C1W0Q3_DESA2</name>